<dbReference type="Proteomes" id="UP001205185">
    <property type="component" value="Unassembled WGS sequence"/>
</dbReference>
<name>A0ABT1ILG0_9PSEU</name>
<comment type="caution">
    <text evidence="1">The sequence shown here is derived from an EMBL/GenBank/DDBJ whole genome shotgun (WGS) entry which is preliminary data.</text>
</comment>
<organism evidence="1 2">
    <name type="scientific">Actinokineospora diospyrosa</name>
    <dbReference type="NCBI Taxonomy" id="103728"/>
    <lineage>
        <taxon>Bacteria</taxon>
        <taxon>Bacillati</taxon>
        <taxon>Actinomycetota</taxon>
        <taxon>Actinomycetes</taxon>
        <taxon>Pseudonocardiales</taxon>
        <taxon>Pseudonocardiaceae</taxon>
        <taxon>Actinokineospora</taxon>
    </lineage>
</organism>
<gene>
    <name evidence="1" type="ORF">LV75_006027</name>
</gene>
<dbReference type="SUPFAM" id="SSF56752">
    <property type="entry name" value="D-aminoacid aminotransferase-like PLP-dependent enzymes"/>
    <property type="match status" value="1"/>
</dbReference>
<reference evidence="1 2" key="1">
    <citation type="submission" date="2022-06" db="EMBL/GenBank/DDBJ databases">
        <title>Genomic Encyclopedia of Archaeal and Bacterial Type Strains, Phase II (KMG-II): from individual species to whole genera.</title>
        <authorList>
            <person name="Goeker M."/>
        </authorList>
    </citation>
    <scope>NUCLEOTIDE SEQUENCE [LARGE SCALE GENOMIC DNA]</scope>
    <source>
        <strain evidence="1 2">DSM 44255</strain>
    </source>
</reference>
<protein>
    <submittedName>
        <fullName evidence="1">Amino-transferase class IV</fullName>
    </submittedName>
</protein>
<evidence type="ECO:0000313" key="1">
    <source>
        <dbReference type="EMBL" id="MCP2273497.1"/>
    </source>
</evidence>
<sequence length="251" mass="27776">MSTVEYLFTDGALQRSELKSDDLLAADSWLVLDGTVRGLHWHHRRFQQASTETGHGDTTSFWAAVVAALPSEGILFPRVELTSAGKFQLRVRPSPPLGKSIRIHRVDHLDERKLPRRKGPDLALLGEIREQARAAGADESLIVDGQGHVLESATASLLWWENDTLCIPDEDLPVLDGVTTRVIIEHAHGLGISIGRRRRQPHQLVDKEAWLVNALHGLRPIVAWPSGPAVPATKAPYWQTVLDSLRVPLPV</sequence>
<dbReference type="EMBL" id="JAMTCO010000017">
    <property type="protein sequence ID" value="MCP2273497.1"/>
    <property type="molecule type" value="Genomic_DNA"/>
</dbReference>
<accession>A0ABT1ILG0</accession>
<proteinExistence type="predicted"/>
<dbReference type="Pfam" id="PF01063">
    <property type="entry name" value="Aminotran_4"/>
    <property type="match status" value="1"/>
</dbReference>
<dbReference type="InterPro" id="IPR036038">
    <property type="entry name" value="Aminotransferase-like"/>
</dbReference>
<dbReference type="InterPro" id="IPR043132">
    <property type="entry name" value="BCAT-like_C"/>
</dbReference>
<dbReference type="Gene3D" id="3.20.10.10">
    <property type="entry name" value="D-amino Acid Aminotransferase, subunit A, domain 2"/>
    <property type="match status" value="1"/>
</dbReference>
<keyword evidence="2" id="KW-1185">Reference proteome</keyword>
<evidence type="ECO:0000313" key="2">
    <source>
        <dbReference type="Proteomes" id="UP001205185"/>
    </source>
</evidence>
<dbReference type="InterPro" id="IPR001544">
    <property type="entry name" value="Aminotrans_IV"/>
</dbReference>
<dbReference type="RefSeq" id="WP_253890699.1">
    <property type="nucleotide sequence ID" value="NZ_BAAAVB010000004.1"/>
</dbReference>